<feature type="region of interest" description="Disordered" evidence="1">
    <location>
        <begin position="210"/>
        <end position="232"/>
    </location>
</feature>
<dbReference type="InParanoid" id="A0A168NB01"/>
<reference evidence="2" key="1">
    <citation type="submission" date="2016-04" db="EMBL/GenBank/DDBJ databases">
        <authorList>
            <person name="Evans L.H."/>
            <person name="Alamgir A."/>
            <person name="Owens N."/>
            <person name="Weber N.D."/>
            <person name="Virtaneva K."/>
            <person name="Barbian K."/>
            <person name="Babar A."/>
            <person name="Rosenke K."/>
        </authorList>
    </citation>
    <scope>NUCLEOTIDE SEQUENCE [LARGE SCALE GENOMIC DNA]</scope>
    <source>
        <strain evidence="2">CBS 101.48</strain>
    </source>
</reference>
<organism evidence="2">
    <name type="scientific">Absidia glauca</name>
    <name type="common">Pin mould</name>
    <dbReference type="NCBI Taxonomy" id="4829"/>
    <lineage>
        <taxon>Eukaryota</taxon>
        <taxon>Fungi</taxon>
        <taxon>Fungi incertae sedis</taxon>
        <taxon>Mucoromycota</taxon>
        <taxon>Mucoromycotina</taxon>
        <taxon>Mucoromycetes</taxon>
        <taxon>Mucorales</taxon>
        <taxon>Cunninghamellaceae</taxon>
        <taxon>Absidia</taxon>
    </lineage>
</organism>
<name>A0A168NB01_ABSGL</name>
<protein>
    <submittedName>
        <fullName evidence="2">Uncharacterized protein</fullName>
    </submittedName>
</protein>
<evidence type="ECO:0000313" key="3">
    <source>
        <dbReference type="Proteomes" id="UP000078561"/>
    </source>
</evidence>
<gene>
    <name evidence="2" type="primary">ABSGL_05856.1 scaffold 7570</name>
</gene>
<feature type="compositionally biased region" description="Basic and acidic residues" evidence="1">
    <location>
        <begin position="148"/>
        <end position="158"/>
    </location>
</feature>
<evidence type="ECO:0000313" key="2">
    <source>
        <dbReference type="EMBL" id="SAM00179.1"/>
    </source>
</evidence>
<feature type="region of interest" description="Disordered" evidence="1">
    <location>
        <begin position="1"/>
        <end position="25"/>
    </location>
</feature>
<feature type="region of interest" description="Disordered" evidence="1">
    <location>
        <begin position="102"/>
        <end position="158"/>
    </location>
</feature>
<sequence>MASTPHHNAPTPTSRPTWTPCSRMNNMTLNSRTGSNRTKIINNCRAPSFDVNQRFLEIACEDDDEPDHPNLTMVFNKHKISFDQLLDVDNEKAPLMLLSDDDESDEEIVDTTNSYSPGRMSLSPDRGFPTRLLDMDDDKLTSPASSPYKKDSTDDQHYDPDFTFADGIIYEDDSTTTPIPHTPSFYASKSSSHTDTENVAPSLWLKYHNNQSHKSSKKPVRNSSGSNSSNTFVSLPLQEITIDSTLPRYTDDSNDRSIKHAYKKKIIGDRPHKMRMMRSLSPTREEMRKGKERQDDSSYAFFLAH</sequence>
<keyword evidence="3" id="KW-1185">Reference proteome</keyword>
<dbReference type="OrthoDB" id="2275770at2759"/>
<dbReference type="EMBL" id="LT553165">
    <property type="protein sequence ID" value="SAM00179.1"/>
    <property type="molecule type" value="Genomic_DNA"/>
</dbReference>
<proteinExistence type="predicted"/>
<accession>A0A168NB01</accession>
<dbReference type="AlphaFoldDB" id="A0A168NB01"/>
<dbReference type="Proteomes" id="UP000078561">
    <property type="component" value="Unassembled WGS sequence"/>
</dbReference>
<evidence type="ECO:0000256" key="1">
    <source>
        <dbReference type="SAM" id="MobiDB-lite"/>
    </source>
</evidence>